<protein>
    <submittedName>
        <fullName evidence="1">Uncharacterized protein</fullName>
    </submittedName>
</protein>
<dbReference type="Proteomes" id="UP000199542">
    <property type="component" value="Unassembled WGS sequence"/>
</dbReference>
<dbReference type="EMBL" id="FMTM01000004">
    <property type="protein sequence ID" value="SCW63306.1"/>
    <property type="molecule type" value="Genomic_DNA"/>
</dbReference>
<name>A0A1G4S2S7_9HYPH</name>
<sequence>MSFPDRFDHNNRHSSYDLESLRIAFDDWNEKSMSELLEDKVTARPDLRMECPRSRAVLKYGTSGVRPMKDAAGRPPTIVEETHRVSAIIIRAELKARMAKTAHLKALRLDNEEQVRLRVATVKARKHSPT</sequence>
<accession>A0A1G4S2S7</accession>
<reference evidence="1 2" key="1">
    <citation type="submission" date="2016-10" db="EMBL/GenBank/DDBJ databases">
        <authorList>
            <person name="de Groot N.N."/>
        </authorList>
    </citation>
    <scope>NUCLEOTIDE SEQUENCE [LARGE SCALE GENOMIC DNA]</scope>
    <source>
        <strain evidence="1 2">CGMCC 1.3401</strain>
    </source>
</reference>
<evidence type="ECO:0000313" key="2">
    <source>
        <dbReference type="Proteomes" id="UP000199542"/>
    </source>
</evidence>
<dbReference type="AlphaFoldDB" id="A0A1G4S2S7"/>
<proteinExistence type="predicted"/>
<evidence type="ECO:0000313" key="1">
    <source>
        <dbReference type="EMBL" id="SCW63306.1"/>
    </source>
</evidence>
<organism evidence="1 2">
    <name type="scientific">Rhizobium mongolense subsp. loessense</name>
    <dbReference type="NCBI Taxonomy" id="158890"/>
    <lineage>
        <taxon>Bacteria</taxon>
        <taxon>Pseudomonadati</taxon>
        <taxon>Pseudomonadota</taxon>
        <taxon>Alphaproteobacteria</taxon>
        <taxon>Hyphomicrobiales</taxon>
        <taxon>Rhizobiaceae</taxon>
        <taxon>Rhizobium/Agrobacterium group</taxon>
        <taxon>Rhizobium</taxon>
    </lineage>
</organism>
<gene>
    <name evidence="1" type="ORF">SAMN02927900_03346</name>
</gene>